<gene>
    <name evidence="2" type="ORF">FB557_2566</name>
</gene>
<dbReference type="Gene3D" id="3.40.50.2000">
    <property type="entry name" value="Glycogen Phosphorylase B"/>
    <property type="match status" value="1"/>
</dbReference>
<comment type="caution">
    <text evidence="2">The sequence shown here is derived from an EMBL/GenBank/DDBJ whole genome shotgun (WGS) entry which is preliminary data.</text>
</comment>
<organism evidence="2 3">
    <name type="scientific">Marihabitans asiaticum</name>
    <dbReference type="NCBI Taxonomy" id="415218"/>
    <lineage>
        <taxon>Bacteria</taxon>
        <taxon>Bacillati</taxon>
        <taxon>Actinomycetota</taxon>
        <taxon>Actinomycetes</taxon>
        <taxon>Micrococcales</taxon>
        <taxon>Intrasporangiaceae</taxon>
        <taxon>Marihabitans</taxon>
    </lineage>
</organism>
<dbReference type="Pfam" id="PF00535">
    <property type="entry name" value="Glycos_transf_2"/>
    <property type="match status" value="1"/>
</dbReference>
<protein>
    <submittedName>
        <fullName evidence="2">Glycosyl transferase family 1</fullName>
    </submittedName>
</protein>
<dbReference type="Proteomes" id="UP000315628">
    <property type="component" value="Unassembled WGS sequence"/>
</dbReference>
<feature type="domain" description="Glycosyltransferase 2-like" evidence="1">
    <location>
        <begin position="372"/>
        <end position="491"/>
    </location>
</feature>
<dbReference type="Gene3D" id="3.90.550.10">
    <property type="entry name" value="Spore Coat Polysaccharide Biosynthesis Protein SpsA, Chain A"/>
    <property type="match status" value="1"/>
</dbReference>
<dbReference type="Pfam" id="PF13692">
    <property type="entry name" value="Glyco_trans_1_4"/>
    <property type="match status" value="1"/>
</dbReference>
<accession>A0A560W8G0</accession>
<sequence length="705" mass="74205">MTHALTALRVCVVLPSGTRGGAEVWQERVAATSRRLELDIVTLAEGAAAQAWRDLGTPVTVLSTGRRAKGAASTIVRLAGHLRRSRPDLVLGHGVKAGAIAALAGHLSGTRPAWMRHDDSFAGRPVQVLDALTDGRIRAVERLLTGHVPETVAVPDSVHDPIGRAQACADLDLPTTKGVRRVVMATRLVPYKGVDDAIRGLTYASGWELHVYGLPDGAHPDEDERLRGLAADLGLTDRVHLHGPVEDIGRRLSAFDAVAVLTRDDPDSYVSGEAYGTSAHEGMRGGVPILSTPPLDRHLGAAALSVPAGDPRGVADALHRLEDQTVHRELSDAALDHEQSAHAGHSTAALERHLAETARRPGAGLSGTTRISVVTTVLNEADGLDTLLTRLREQLGPGDEIVVVDGGSRDGTQAVARRHHDADPRVRLLEAPGAGISQGRNIGIAAAQQDLVACTDVGCHPQPGWLDAFRAAAADRPDAGLLTGVYTVTSSSPLQRALAVSGYPFVDEVTHPTPLTRLHGRFFGRSFDATMPTGRSVAMTRQAWRDAGGFPEHLATGEDVTFGRAVARTHPATLVSDALVTWEQRPTLRSTLRMYYRYGLGSGHSQDPLLLRRDALRALAYPVGLALLVRGGPLGRTAALAGAAAYLAVPIRRAVDGPDAAAVTMLVPAVAALRDMAKVAGAARGLIDGTPAAPDTTAPLMSESG</sequence>
<dbReference type="InterPro" id="IPR001173">
    <property type="entry name" value="Glyco_trans_2-like"/>
</dbReference>
<reference evidence="2 3" key="1">
    <citation type="submission" date="2019-06" db="EMBL/GenBank/DDBJ databases">
        <title>Sequencing the genomes of 1000 actinobacteria strains.</title>
        <authorList>
            <person name="Klenk H.-P."/>
        </authorList>
    </citation>
    <scope>NUCLEOTIDE SEQUENCE [LARGE SCALE GENOMIC DNA]</scope>
    <source>
        <strain evidence="2 3">DSM 18935</strain>
    </source>
</reference>
<dbReference type="OrthoDB" id="5243838at2"/>
<dbReference type="InterPro" id="IPR029044">
    <property type="entry name" value="Nucleotide-diphossugar_trans"/>
</dbReference>
<keyword evidence="3" id="KW-1185">Reference proteome</keyword>
<name>A0A560W8G0_9MICO</name>
<dbReference type="RefSeq" id="WP_144857974.1">
    <property type="nucleotide sequence ID" value="NZ_BAAAYT010000002.1"/>
</dbReference>
<dbReference type="InterPro" id="IPR050834">
    <property type="entry name" value="Glycosyltransf_2"/>
</dbReference>
<evidence type="ECO:0000259" key="1">
    <source>
        <dbReference type="Pfam" id="PF00535"/>
    </source>
</evidence>
<proteinExistence type="predicted"/>
<evidence type="ECO:0000313" key="3">
    <source>
        <dbReference type="Proteomes" id="UP000315628"/>
    </source>
</evidence>
<dbReference type="AlphaFoldDB" id="A0A560W8G0"/>
<keyword evidence="2" id="KW-0808">Transferase</keyword>
<dbReference type="EMBL" id="VIUW01000004">
    <property type="protein sequence ID" value="TWD13922.1"/>
    <property type="molecule type" value="Genomic_DNA"/>
</dbReference>
<dbReference type="PANTHER" id="PTHR43685:SF2">
    <property type="entry name" value="GLYCOSYLTRANSFERASE 2-LIKE DOMAIN-CONTAINING PROTEIN"/>
    <property type="match status" value="1"/>
</dbReference>
<evidence type="ECO:0000313" key="2">
    <source>
        <dbReference type="EMBL" id="TWD13922.1"/>
    </source>
</evidence>
<dbReference type="PANTHER" id="PTHR43685">
    <property type="entry name" value="GLYCOSYLTRANSFERASE"/>
    <property type="match status" value="1"/>
</dbReference>
<dbReference type="GO" id="GO:0016740">
    <property type="term" value="F:transferase activity"/>
    <property type="evidence" value="ECO:0007669"/>
    <property type="project" value="UniProtKB-KW"/>
</dbReference>
<dbReference type="SUPFAM" id="SSF53448">
    <property type="entry name" value="Nucleotide-diphospho-sugar transferases"/>
    <property type="match status" value="1"/>
</dbReference>
<dbReference type="SUPFAM" id="SSF53756">
    <property type="entry name" value="UDP-Glycosyltransferase/glycogen phosphorylase"/>
    <property type="match status" value="1"/>
</dbReference>